<sequence>NAKLFSVNRAAIAFLSPKLVHLPASKQAIKPRAELNSAVSDDLVEEIKFSGRRGHFEVFDARMALFDAARRYDIRTLFVMEFLRKMLCRLRLYASFLSARATCSIYSMFNIFIQYVARRAVCNELWDLILDYLLPLFTLRGCV</sequence>
<evidence type="ECO:0000313" key="1">
    <source>
        <dbReference type="EMBL" id="OHE97325.1"/>
    </source>
</evidence>
<comment type="caution">
    <text evidence="1">The sequence shown here is derived from an EMBL/GenBank/DDBJ whole genome shotgun (WGS) entry which is preliminary data.</text>
</comment>
<gene>
    <name evidence="1" type="ORF">CORC01_07380</name>
</gene>
<reference evidence="1 2" key="1">
    <citation type="submission" date="2016-09" db="EMBL/GenBank/DDBJ databases">
        <authorList>
            <person name="Capua I."/>
            <person name="De Benedictis P."/>
            <person name="Joannis T."/>
            <person name="Lombin L.H."/>
            <person name="Cattoli G."/>
        </authorList>
    </citation>
    <scope>NUCLEOTIDE SEQUENCE [LARGE SCALE GENOMIC DNA]</scope>
    <source>
        <strain evidence="1 2">IMI 309357</strain>
    </source>
</reference>
<evidence type="ECO:0000313" key="2">
    <source>
        <dbReference type="Proteomes" id="UP000176998"/>
    </source>
</evidence>
<dbReference type="RefSeq" id="XP_022474480.1">
    <property type="nucleotide sequence ID" value="XM_022619017.1"/>
</dbReference>
<feature type="non-terminal residue" evidence="1">
    <location>
        <position position="1"/>
    </location>
</feature>
<dbReference type="Proteomes" id="UP000176998">
    <property type="component" value="Unassembled WGS sequence"/>
</dbReference>
<proteinExistence type="predicted"/>
<keyword evidence="2" id="KW-1185">Reference proteome</keyword>
<dbReference type="GeneID" id="34560527"/>
<name>A0A1G4B7T1_9PEZI</name>
<organism evidence="1 2">
    <name type="scientific">Colletotrichum orchidophilum</name>
    <dbReference type="NCBI Taxonomy" id="1209926"/>
    <lineage>
        <taxon>Eukaryota</taxon>
        <taxon>Fungi</taxon>
        <taxon>Dikarya</taxon>
        <taxon>Ascomycota</taxon>
        <taxon>Pezizomycotina</taxon>
        <taxon>Sordariomycetes</taxon>
        <taxon>Hypocreomycetidae</taxon>
        <taxon>Glomerellales</taxon>
        <taxon>Glomerellaceae</taxon>
        <taxon>Colletotrichum</taxon>
    </lineage>
</organism>
<protein>
    <submittedName>
        <fullName evidence="1">Uncharacterized protein</fullName>
    </submittedName>
</protein>
<dbReference type="AlphaFoldDB" id="A0A1G4B7T1"/>
<accession>A0A1G4B7T1</accession>
<dbReference type="EMBL" id="MJBS01000059">
    <property type="protein sequence ID" value="OHE97325.1"/>
    <property type="molecule type" value="Genomic_DNA"/>
</dbReference>